<evidence type="ECO:0000313" key="2">
    <source>
        <dbReference type="Proteomes" id="UP000827872"/>
    </source>
</evidence>
<dbReference type="Proteomes" id="UP000827872">
    <property type="component" value="Linkage Group LG02"/>
</dbReference>
<gene>
    <name evidence="1" type="ORF">K3G42_026148</name>
</gene>
<sequence>MNCGKKSLAMLSAGIEEAAPDWKYPSGQQLAIEVPGPGTEIDSSPSYPVKPQTIIRPGGALSHYIHKMADCRLSISEQVEPHSLMNYQQCLVHAQADMSLATTRATANSTASKENHDLPKFTFQIGKYELQ</sequence>
<reference evidence="1" key="1">
    <citation type="submission" date="2021-08" db="EMBL/GenBank/DDBJ databases">
        <title>The first chromosome-level gecko genome reveals the dynamic sex chromosomes of Neotropical dwarf geckos (Sphaerodactylidae: Sphaerodactylus).</title>
        <authorList>
            <person name="Pinto B.J."/>
            <person name="Keating S.E."/>
            <person name="Gamble T."/>
        </authorList>
    </citation>
    <scope>NUCLEOTIDE SEQUENCE</scope>
    <source>
        <strain evidence="1">TG3544</strain>
    </source>
</reference>
<protein>
    <submittedName>
        <fullName evidence="1">Uncharacterized protein</fullName>
    </submittedName>
</protein>
<keyword evidence="2" id="KW-1185">Reference proteome</keyword>
<dbReference type="EMBL" id="CM037615">
    <property type="protein sequence ID" value="KAH8014120.1"/>
    <property type="molecule type" value="Genomic_DNA"/>
</dbReference>
<comment type="caution">
    <text evidence="1">The sequence shown here is derived from an EMBL/GenBank/DDBJ whole genome shotgun (WGS) entry which is preliminary data.</text>
</comment>
<name>A0ACB8G3M7_9SAUR</name>
<accession>A0ACB8G3M7</accession>
<evidence type="ECO:0000313" key="1">
    <source>
        <dbReference type="EMBL" id="KAH8014120.1"/>
    </source>
</evidence>
<organism evidence="1 2">
    <name type="scientific">Sphaerodactylus townsendi</name>
    <dbReference type="NCBI Taxonomy" id="933632"/>
    <lineage>
        <taxon>Eukaryota</taxon>
        <taxon>Metazoa</taxon>
        <taxon>Chordata</taxon>
        <taxon>Craniata</taxon>
        <taxon>Vertebrata</taxon>
        <taxon>Euteleostomi</taxon>
        <taxon>Lepidosauria</taxon>
        <taxon>Squamata</taxon>
        <taxon>Bifurcata</taxon>
        <taxon>Gekkota</taxon>
        <taxon>Sphaerodactylidae</taxon>
        <taxon>Sphaerodactylus</taxon>
    </lineage>
</organism>
<proteinExistence type="predicted"/>